<keyword evidence="1" id="KW-0472">Membrane</keyword>
<feature type="transmembrane region" description="Helical" evidence="1">
    <location>
        <begin position="21"/>
        <end position="42"/>
    </location>
</feature>
<evidence type="ECO:0000256" key="1">
    <source>
        <dbReference type="SAM" id="Phobius"/>
    </source>
</evidence>
<name>A0A368NV02_AGRVI</name>
<dbReference type="Proteomes" id="UP000436911">
    <property type="component" value="Unassembled WGS sequence"/>
</dbReference>
<accession>A0A368NV02</accession>
<sequence>MDHAVKSPTTTMDKPLISTRTLMVCFAVLGLLLVFSLALFLGSDWIGRALTSDRRSESTTPRAITIGLDHLRIEDNTIRFQRQRHDGALARVDLALTWPEMRGYSQADRLRFDDISQSNQLLFLQISQSTMSRDMSGRIEPIYKQLFEGAPQPGPFGLTGHRFRAGSGYDGEILYTAPRQGRPDFAIRCLSPDQAGLQQDGPTVDTCQRDLNAGHDLSVLYRFSRQKLADWRQIDTAVEAFVASRLTVSSE</sequence>
<comment type="caution">
    <text evidence="2">The sequence shown here is derived from an EMBL/GenBank/DDBJ whole genome shotgun (WGS) entry which is preliminary data.</text>
</comment>
<organism evidence="2 3">
    <name type="scientific">Agrobacterium vitis</name>
    <name type="common">Rhizobium vitis</name>
    <dbReference type="NCBI Taxonomy" id="373"/>
    <lineage>
        <taxon>Bacteria</taxon>
        <taxon>Pseudomonadati</taxon>
        <taxon>Pseudomonadota</taxon>
        <taxon>Alphaproteobacteria</taxon>
        <taxon>Hyphomicrobiales</taxon>
        <taxon>Rhizobiaceae</taxon>
        <taxon>Rhizobium/Agrobacterium group</taxon>
        <taxon>Agrobacterium</taxon>
    </lineage>
</organism>
<evidence type="ECO:0000313" key="2">
    <source>
        <dbReference type="EMBL" id="KAA3525839.1"/>
    </source>
</evidence>
<proteinExistence type="predicted"/>
<keyword evidence="1" id="KW-0812">Transmembrane</keyword>
<gene>
    <name evidence="2" type="ORF">DXT89_17465</name>
</gene>
<dbReference type="OrthoDB" id="7959514at2"/>
<reference evidence="2 3" key="1">
    <citation type="submission" date="2018-08" db="EMBL/GenBank/DDBJ databases">
        <title>Genome sequencing of Agrobacterium vitis strain ICMP 10754.</title>
        <authorList>
            <person name="Visnovsky S.B."/>
            <person name="Pitman A.R."/>
        </authorList>
    </citation>
    <scope>NUCLEOTIDE SEQUENCE [LARGE SCALE GENOMIC DNA]</scope>
    <source>
        <strain evidence="2 3">ICMP 10754</strain>
    </source>
</reference>
<dbReference type="EMBL" id="QUSG01000009">
    <property type="protein sequence ID" value="KAA3525839.1"/>
    <property type="molecule type" value="Genomic_DNA"/>
</dbReference>
<dbReference type="RefSeq" id="WP_060715537.1">
    <property type="nucleotide sequence ID" value="NZ_CP055265.1"/>
</dbReference>
<protein>
    <recommendedName>
        <fullName evidence="4">Transmembrane anchored protein</fullName>
    </recommendedName>
</protein>
<evidence type="ECO:0000313" key="3">
    <source>
        <dbReference type="Proteomes" id="UP000436911"/>
    </source>
</evidence>
<keyword evidence="1" id="KW-1133">Transmembrane helix</keyword>
<dbReference type="AlphaFoldDB" id="A0A368NV02"/>
<evidence type="ECO:0008006" key="4">
    <source>
        <dbReference type="Google" id="ProtNLM"/>
    </source>
</evidence>
<dbReference type="GeneID" id="60682626"/>